<reference evidence="1 2" key="1">
    <citation type="submission" date="2023-01" db="EMBL/GenBank/DDBJ databases">
        <title>Minimal conservation of predation-associated metabolite biosynthetic gene clusters underscores biosynthetic potential of Myxococcota including descriptions for ten novel species: Archangium lansinium sp. nov., Myxococcus landrumus sp. nov., Nannocystis bai.</title>
        <authorList>
            <person name="Ahearne A."/>
            <person name="Stevens C."/>
            <person name="Dowd S."/>
        </authorList>
    </citation>
    <scope>NUCLEOTIDE SEQUENCE [LARGE SCALE GENOMIC DNA]</scope>
    <source>
        <strain evidence="1 2">WIWO2</strain>
    </source>
</reference>
<dbReference type="RefSeq" id="WP_272097961.1">
    <property type="nucleotide sequence ID" value="NZ_JAQNDK010000002.1"/>
</dbReference>
<dbReference type="EMBL" id="JAQNDK010000002">
    <property type="protein sequence ID" value="MDC0679125.1"/>
    <property type="molecule type" value="Genomic_DNA"/>
</dbReference>
<gene>
    <name evidence="1" type="ORF">POL72_15380</name>
</gene>
<sequence length="149" mass="17326">MNRELLLSIFRDAHIVDIDMSDWDQCIRLAMVAMEATAFPARRLPVYIVELQRVTEFAVKFGHHERAPDFGHYQWNVDTVQLEDTDEGFRLRLSGSRLMPVFTISFAGLEIRQLDNSMLDRRFPGWSKPGASFIRSGIEQQVEEKKRNP</sequence>
<protein>
    <submittedName>
        <fullName evidence="1">Uncharacterized protein</fullName>
    </submittedName>
</protein>
<name>A0ABT5BY97_9BACT</name>
<dbReference type="Proteomes" id="UP001217485">
    <property type="component" value="Unassembled WGS sequence"/>
</dbReference>
<evidence type="ECO:0000313" key="2">
    <source>
        <dbReference type="Proteomes" id="UP001217485"/>
    </source>
</evidence>
<accession>A0ABT5BY97</accession>
<organism evidence="1 2">
    <name type="scientific">Sorangium atrum</name>
    <dbReference type="NCBI Taxonomy" id="2995308"/>
    <lineage>
        <taxon>Bacteria</taxon>
        <taxon>Pseudomonadati</taxon>
        <taxon>Myxococcota</taxon>
        <taxon>Polyangia</taxon>
        <taxon>Polyangiales</taxon>
        <taxon>Polyangiaceae</taxon>
        <taxon>Sorangium</taxon>
    </lineage>
</organism>
<comment type="caution">
    <text evidence="1">The sequence shown here is derived from an EMBL/GenBank/DDBJ whole genome shotgun (WGS) entry which is preliminary data.</text>
</comment>
<proteinExistence type="predicted"/>
<evidence type="ECO:0000313" key="1">
    <source>
        <dbReference type="EMBL" id="MDC0679125.1"/>
    </source>
</evidence>
<keyword evidence="2" id="KW-1185">Reference proteome</keyword>